<dbReference type="GO" id="GO:0008270">
    <property type="term" value="F:zinc ion binding"/>
    <property type="evidence" value="ECO:0007669"/>
    <property type="project" value="InterPro"/>
</dbReference>
<gene>
    <name evidence="3" type="ORF">SAMN05444167_0737</name>
</gene>
<dbReference type="GO" id="GO:0016787">
    <property type="term" value="F:hydrolase activity"/>
    <property type="evidence" value="ECO:0007669"/>
    <property type="project" value="UniProtKB-KW"/>
</dbReference>
<dbReference type="InterPro" id="IPR013083">
    <property type="entry name" value="Znf_RING/FYVE/PHD"/>
</dbReference>
<dbReference type="Pfam" id="PF02148">
    <property type="entry name" value="zf-UBP"/>
    <property type="match status" value="1"/>
</dbReference>
<evidence type="ECO:0000313" key="4">
    <source>
        <dbReference type="Proteomes" id="UP000182427"/>
    </source>
</evidence>
<protein>
    <submittedName>
        <fullName evidence="3">Ubiquitin-hydrolase Zn-finger-containing protein</fullName>
    </submittedName>
</protein>
<dbReference type="PROSITE" id="PS50271">
    <property type="entry name" value="ZF_UBP"/>
    <property type="match status" value="1"/>
</dbReference>
<accession>A0A1G7GLF4</accession>
<dbReference type="AlphaFoldDB" id="A0A1G7GLF4"/>
<name>A0A1G7GLF4_9BACT</name>
<keyword evidence="3" id="KW-0378">Hydrolase</keyword>
<reference evidence="3 4" key="1">
    <citation type="submission" date="2016-10" db="EMBL/GenBank/DDBJ databases">
        <authorList>
            <person name="de Groot N.N."/>
        </authorList>
    </citation>
    <scope>NUCLEOTIDE SEQUENCE [LARGE SCALE GENOMIC DNA]</scope>
    <source>
        <strain evidence="3 4">GAS232</strain>
    </source>
</reference>
<dbReference type="SUPFAM" id="SSF57850">
    <property type="entry name" value="RING/U-box"/>
    <property type="match status" value="1"/>
</dbReference>
<feature type="region of interest" description="Disordered" evidence="1">
    <location>
        <begin position="85"/>
        <end position="113"/>
    </location>
</feature>
<proteinExistence type="predicted"/>
<dbReference type="EMBL" id="LT629690">
    <property type="protein sequence ID" value="SDE89018.1"/>
    <property type="molecule type" value="Genomic_DNA"/>
</dbReference>
<dbReference type="OrthoDB" id="120315at2"/>
<keyword evidence="4" id="KW-1185">Reference proteome</keyword>
<evidence type="ECO:0000256" key="1">
    <source>
        <dbReference type="SAM" id="MobiDB-lite"/>
    </source>
</evidence>
<dbReference type="Gene3D" id="3.30.40.10">
    <property type="entry name" value="Zinc/RING finger domain, C3HC4 (zinc finger)"/>
    <property type="match status" value="1"/>
</dbReference>
<sequence length="113" mass="12632">MHGIDEKVPPSGPGCADCEREGGWWLHLRRCALCGHVGCCDNSPKQHATKHFEATGHPIMQSFEPGEDWFWDYTKKQAIAGPLLARPDHHPVHQGVPGPKGRVPRNWQDLLNP</sequence>
<evidence type="ECO:0000313" key="3">
    <source>
        <dbReference type="EMBL" id="SDE89018.1"/>
    </source>
</evidence>
<organism evidence="3 4">
    <name type="scientific">Terriglobus roseus</name>
    <dbReference type="NCBI Taxonomy" id="392734"/>
    <lineage>
        <taxon>Bacteria</taxon>
        <taxon>Pseudomonadati</taxon>
        <taxon>Acidobacteriota</taxon>
        <taxon>Terriglobia</taxon>
        <taxon>Terriglobales</taxon>
        <taxon>Acidobacteriaceae</taxon>
        <taxon>Terriglobus</taxon>
    </lineage>
</organism>
<dbReference type="InterPro" id="IPR001607">
    <property type="entry name" value="Znf_UBP"/>
</dbReference>
<dbReference type="Proteomes" id="UP000182427">
    <property type="component" value="Chromosome I"/>
</dbReference>
<dbReference type="RefSeq" id="WP_083343957.1">
    <property type="nucleotide sequence ID" value="NZ_LT629690.1"/>
</dbReference>
<evidence type="ECO:0000259" key="2">
    <source>
        <dbReference type="PROSITE" id="PS50271"/>
    </source>
</evidence>
<feature type="domain" description="UBP-type" evidence="2">
    <location>
        <begin position="1"/>
        <end position="98"/>
    </location>
</feature>